<comment type="caution">
    <text evidence="1">The sequence shown here is derived from an EMBL/GenBank/DDBJ whole genome shotgun (WGS) entry which is preliminary data.</text>
</comment>
<sequence length="192" mass="21112">SRLAQQTISITQNTLLPLVDLSYRSTESPNIAEPTSHPSPQFSGSLGQFSLTSIQLLVWFAAALAVQDFVAGNPALAIQLAPPPLPAPQIWRHSYRGFLYEVPRPDAVGPFYCVTKGTRVGIFSGWQTASPFVSGVSHSCQSRVVSREAGYAKFHEVLEDDGVRVLVTKINMTASIDHRNYRRRQNTVANTE</sequence>
<accession>A0ACB8A795</accession>
<evidence type="ECO:0000313" key="1">
    <source>
        <dbReference type="EMBL" id="KAH7909086.1"/>
    </source>
</evidence>
<dbReference type="EMBL" id="MU267779">
    <property type="protein sequence ID" value="KAH7909086.1"/>
    <property type="molecule type" value="Genomic_DNA"/>
</dbReference>
<reference evidence="1" key="1">
    <citation type="journal article" date="2021" name="New Phytol.">
        <title>Evolutionary innovations through gain and loss of genes in the ectomycorrhizal Boletales.</title>
        <authorList>
            <person name="Wu G."/>
            <person name="Miyauchi S."/>
            <person name="Morin E."/>
            <person name="Kuo A."/>
            <person name="Drula E."/>
            <person name="Varga T."/>
            <person name="Kohler A."/>
            <person name="Feng B."/>
            <person name="Cao Y."/>
            <person name="Lipzen A."/>
            <person name="Daum C."/>
            <person name="Hundley H."/>
            <person name="Pangilinan J."/>
            <person name="Johnson J."/>
            <person name="Barry K."/>
            <person name="LaButti K."/>
            <person name="Ng V."/>
            <person name="Ahrendt S."/>
            <person name="Min B."/>
            <person name="Choi I.G."/>
            <person name="Park H."/>
            <person name="Plett J.M."/>
            <person name="Magnuson J."/>
            <person name="Spatafora J.W."/>
            <person name="Nagy L.G."/>
            <person name="Henrissat B."/>
            <person name="Grigoriev I.V."/>
            <person name="Yang Z.L."/>
            <person name="Xu J."/>
            <person name="Martin F.M."/>
        </authorList>
    </citation>
    <scope>NUCLEOTIDE SEQUENCE</scope>
    <source>
        <strain evidence="1">ATCC 28755</strain>
    </source>
</reference>
<organism evidence="1 2">
    <name type="scientific">Hygrophoropsis aurantiaca</name>
    <dbReference type="NCBI Taxonomy" id="72124"/>
    <lineage>
        <taxon>Eukaryota</taxon>
        <taxon>Fungi</taxon>
        <taxon>Dikarya</taxon>
        <taxon>Basidiomycota</taxon>
        <taxon>Agaricomycotina</taxon>
        <taxon>Agaricomycetes</taxon>
        <taxon>Agaricomycetidae</taxon>
        <taxon>Boletales</taxon>
        <taxon>Coniophorineae</taxon>
        <taxon>Hygrophoropsidaceae</taxon>
        <taxon>Hygrophoropsis</taxon>
    </lineage>
</organism>
<gene>
    <name evidence="1" type="ORF">BJ138DRAFT_1102954</name>
</gene>
<evidence type="ECO:0000313" key="2">
    <source>
        <dbReference type="Proteomes" id="UP000790377"/>
    </source>
</evidence>
<name>A0ACB8A795_9AGAM</name>
<protein>
    <submittedName>
        <fullName evidence="1">Uncharacterized protein</fullName>
    </submittedName>
</protein>
<keyword evidence="2" id="KW-1185">Reference proteome</keyword>
<feature type="non-terminal residue" evidence="1">
    <location>
        <position position="1"/>
    </location>
</feature>
<dbReference type="Proteomes" id="UP000790377">
    <property type="component" value="Unassembled WGS sequence"/>
</dbReference>
<proteinExistence type="predicted"/>